<dbReference type="Pfam" id="PF14765">
    <property type="entry name" value="PS-DH"/>
    <property type="match status" value="1"/>
</dbReference>
<dbReference type="InterPro" id="IPR001227">
    <property type="entry name" value="Ac_transferase_dom_sf"/>
</dbReference>
<keyword evidence="6" id="KW-0511">Multifunctional enzyme</keyword>
<dbReference type="InterPro" id="IPR016035">
    <property type="entry name" value="Acyl_Trfase/lysoPLipase"/>
</dbReference>
<dbReference type="Proteomes" id="UP000613401">
    <property type="component" value="Unassembled WGS sequence"/>
</dbReference>
<feature type="active site" description="Proton donor; for dehydratase activity" evidence="8">
    <location>
        <position position="1194"/>
    </location>
</feature>
<dbReference type="InterPro" id="IPR029063">
    <property type="entry name" value="SAM-dependent_MTases_sf"/>
</dbReference>
<evidence type="ECO:0000259" key="11">
    <source>
        <dbReference type="PROSITE" id="PS52019"/>
    </source>
</evidence>
<dbReference type="InterPro" id="IPR036291">
    <property type="entry name" value="NAD(P)-bd_dom_sf"/>
</dbReference>
<keyword evidence="2" id="KW-0597">Phosphoprotein</keyword>
<dbReference type="FunFam" id="3.40.50.720:FF:000209">
    <property type="entry name" value="Polyketide synthase Pks12"/>
    <property type="match status" value="1"/>
</dbReference>
<dbReference type="GO" id="GO:0031177">
    <property type="term" value="F:phosphopantetheine binding"/>
    <property type="evidence" value="ECO:0007669"/>
    <property type="project" value="InterPro"/>
</dbReference>
<accession>A0A8H4CMR8</accession>
<dbReference type="InterPro" id="IPR016039">
    <property type="entry name" value="Thiolase-like"/>
</dbReference>
<evidence type="ECO:0000259" key="10">
    <source>
        <dbReference type="PROSITE" id="PS52004"/>
    </source>
</evidence>
<evidence type="ECO:0000256" key="7">
    <source>
        <dbReference type="ARBA" id="ARBA00023315"/>
    </source>
</evidence>
<evidence type="ECO:0000313" key="12">
    <source>
        <dbReference type="EMBL" id="KAF3806755.1"/>
    </source>
</evidence>
<dbReference type="InterPro" id="IPR013217">
    <property type="entry name" value="Methyltransf_12"/>
</dbReference>
<evidence type="ECO:0000256" key="2">
    <source>
        <dbReference type="ARBA" id="ARBA00022553"/>
    </source>
</evidence>
<dbReference type="SUPFAM" id="SSF52151">
    <property type="entry name" value="FabD/lysophospholipase-like"/>
    <property type="match status" value="1"/>
</dbReference>
<dbReference type="SMART" id="SM00827">
    <property type="entry name" value="PKS_AT"/>
    <property type="match status" value="1"/>
</dbReference>
<dbReference type="SMART" id="SM00829">
    <property type="entry name" value="PKS_ER"/>
    <property type="match status" value="1"/>
</dbReference>
<dbReference type="GO" id="GO:1901336">
    <property type="term" value="P:lactone biosynthetic process"/>
    <property type="evidence" value="ECO:0007669"/>
    <property type="project" value="UniProtKB-ARBA"/>
</dbReference>
<dbReference type="SUPFAM" id="SSF51735">
    <property type="entry name" value="NAD(P)-binding Rossmann-fold domains"/>
    <property type="match status" value="2"/>
</dbReference>
<dbReference type="InterPro" id="IPR036736">
    <property type="entry name" value="ACP-like_sf"/>
</dbReference>
<protein>
    <submittedName>
        <fullName evidence="12">Compactin diketide synthase mokB</fullName>
    </submittedName>
</protein>
<dbReference type="Gene3D" id="3.40.50.720">
    <property type="entry name" value="NAD(P)-binding Rossmann-like Domain"/>
    <property type="match status" value="1"/>
</dbReference>
<dbReference type="InterPro" id="IPR014043">
    <property type="entry name" value="Acyl_transferase_dom"/>
</dbReference>
<evidence type="ECO:0000313" key="13">
    <source>
        <dbReference type="Proteomes" id="UP000613401"/>
    </source>
</evidence>
<dbReference type="SUPFAM" id="SSF53335">
    <property type="entry name" value="S-adenosyl-L-methionine-dependent methyltransferases"/>
    <property type="match status" value="1"/>
</dbReference>
<dbReference type="PROSITE" id="PS52019">
    <property type="entry name" value="PKS_MFAS_DH"/>
    <property type="match status" value="1"/>
</dbReference>
<keyword evidence="1" id="KW-0596">Phosphopantetheine</keyword>
<dbReference type="InterPro" id="IPR049900">
    <property type="entry name" value="PKS_mFAS_DH"/>
</dbReference>
<evidence type="ECO:0000256" key="3">
    <source>
        <dbReference type="ARBA" id="ARBA00022679"/>
    </source>
</evidence>
<dbReference type="InterPro" id="IPR009081">
    <property type="entry name" value="PP-bd_ACP"/>
</dbReference>
<dbReference type="SUPFAM" id="SSF55048">
    <property type="entry name" value="Probable ACP-binding domain of malonyl-CoA ACP transacylase"/>
    <property type="match status" value="1"/>
</dbReference>
<evidence type="ECO:0000256" key="4">
    <source>
        <dbReference type="ARBA" id="ARBA00022857"/>
    </source>
</evidence>
<evidence type="ECO:0000256" key="6">
    <source>
        <dbReference type="ARBA" id="ARBA00023268"/>
    </source>
</evidence>
<feature type="active site" description="Proton acceptor; for dehydratase activity" evidence="8">
    <location>
        <position position="997"/>
    </location>
</feature>
<dbReference type="CDD" id="cd05195">
    <property type="entry name" value="enoyl_red"/>
    <property type="match status" value="1"/>
</dbReference>
<feature type="domain" description="Carrier" evidence="9">
    <location>
        <begin position="2490"/>
        <end position="2566"/>
    </location>
</feature>
<dbReference type="InterPro" id="IPR049552">
    <property type="entry name" value="PKS_DH_N"/>
</dbReference>
<dbReference type="SMART" id="SM00825">
    <property type="entry name" value="PKS_KS"/>
    <property type="match status" value="1"/>
</dbReference>
<dbReference type="Gene3D" id="3.90.180.10">
    <property type="entry name" value="Medium-chain alcohol dehydrogenases, catalytic domain"/>
    <property type="match status" value="1"/>
</dbReference>
<dbReference type="SMART" id="SM00823">
    <property type="entry name" value="PKS_PP"/>
    <property type="match status" value="1"/>
</dbReference>
<dbReference type="Pfam" id="PF21089">
    <property type="entry name" value="PKS_DH_N"/>
    <property type="match status" value="1"/>
</dbReference>
<dbReference type="InterPro" id="IPR016036">
    <property type="entry name" value="Malonyl_transacylase_ACP-bd"/>
</dbReference>
<dbReference type="CDD" id="cd02440">
    <property type="entry name" value="AdoMet_MTases"/>
    <property type="match status" value="1"/>
</dbReference>
<dbReference type="InterPro" id="IPR032821">
    <property type="entry name" value="PKS_assoc"/>
</dbReference>
<feature type="region of interest" description="C-terminal hotdog fold" evidence="8">
    <location>
        <begin position="1125"/>
        <end position="1285"/>
    </location>
</feature>
<dbReference type="Gene3D" id="3.30.70.3290">
    <property type="match status" value="1"/>
</dbReference>
<proteinExistence type="predicted"/>
<dbReference type="InterPro" id="IPR014031">
    <property type="entry name" value="Ketoacyl_synth_C"/>
</dbReference>
<keyword evidence="7" id="KW-0012">Acyltransferase</keyword>
<dbReference type="SUPFAM" id="SSF50129">
    <property type="entry name" value="GroES-like"/>
    <property type="match status" value="1"/>
</dbReference>
<dbReference type="SMART" id="SM00822">
    <property type="entry name" value="PKS_KR"/>
    <property type="match status" value="1"/>
</dbReference>
<dbReference type="Gene3D" id="3.40.50.150">
    <property type="entry name" value="Vaccinia Virus protein VP39"/>
    <property type="match status" value="1"/>
</dbReference>
<dbReference type="InterPro" id="IPR049551">
    <property type="entry name" value="PKS_DH_C"/>
</dbReference>
<dbReference type="InterPro" id="IPR013968">
    <property type="entry name" value="PKS_KR"/>
</dbReference>
<dbReference type="GO" id="GO:0004312">
    <property type="term" value="F:fatty acid synthase activity"/>
    <property type="evidence" value="ECO:0007669"/>
    <property type="project" value="TreeGrafter"/>
</dbReference>
<name>A0A8H4CMR8_COLGL</name>
<dbReference type="InterPro" id="IPR042104">
    <property type="entry name" value="PKS_dehydratase_sf"/>
</dbReference>
<dbReference type="PANTHER" id="PTHR43775:SF29">
    <property type="entry name" value="ASPERFURANONE POLYKETIDE SYNTHASE AFOG-RELATED"/>
    <property type="match status" value="1"/>
</dbReference>
<keyword evidence="4" id="KW-0521">NADP</keyword>
<evidence type="ECO:0000256" key="8">
    <source>
        <dbReference type="PROSITE-ProRule" id="PRU01363"/>
    </source>
</evidence>
<feature type="domain" description="PKS/mFAS DH" evidence="11">
    <location>
        <begin position="965"/>
        <end position="1285"/>
    </location>
</feature>
<dbReference type="Pfam" id="PF16197">
    <property type="entry name" value="KAsynt_C_assoc"/>
    <property type="match status" value="1"/>
</dbReference>
<gene>
    <name evidence="12" type="ORF">GCG54_00000121</name>
</gene>
<dbReference type="InterPro" id="IPR020807">
    <property type="entry name" value="PKS_DH"/>
</dbReference>
<dbReference type="GO" id="GO:0016491">
    <property type="term" value="F:oxidoreductase activity"/>
    <property type="evidence" value="ECO:0007669"/>
    <property type="project" value="UniProtKB-KW"/>
</dbReference>
<evidence type="ECO:0000259" key="9">
    <source>
        <dbReference type="PROSITE" id="PS50075"/>
    </source>
</evidence>
<dbReference type="Pfam" id="PF08659">
    <property type="entry name" value="KR"/>
    <property type="match status" value="1"/>
</dbReference>
<dbReference type="Gene3D" id="3.10.129.110">
    <property type="entry name" value="Polyketide synthase dehydratase"/>
    <property type="match status" value="1"/>
</dbReference>
<dbReference type="InterPro" id="IPR050091">
    <property type="entry name" value="PKS_NRPS_Biosynth_Enz"/>
</dbReference>
<evidence type="ECO:0000256" key="5">
    <source>
        <dbReference type="ARBA" id="ARBA00023002"/>
    </source>
</evidence>
<feature type="domain" description="Ketosynthase family 3 (KS3)" evidence="10">
    <location>
        <begin position="4"/>
        <end position="430"/>
    </location>
</feature>
<dbReference type="PROSITE" id="PS52004">
    <property type="entry name" value="KS3_2"/>
    <property type="match status" value="1"/>
</dbReference>
<dbReference type="InterPro" id="IPR006162">
    <property type="entry name" value="Ppantetheine_attach_site"/>
</dbReference>
<dbReference type="Pfam" id="PF00109">
    <property type="entry name" value="ketoacyl-synt"/>
    <property type="match status" value="1"/>
</dbReference>
<keyword evidence="13" id="KW-1185">Reference proteome</keyword>
<dbReference type="RefSeq" id="XP_045265914.1">
    <property type="nucleotide sequence ID" value="XM_045400264.1"/>
</dbReference>
<dbReference type="Pfam" id="PF00698">
    <property type="entry name" value="Acyl_transf_1"/>
    <property type="match status" value="1"/>
</dbReference>
<dbReference type="Pfam" id="PF23297">
    <property type="entry name" value="ACP_SdgA_C"/>
    <property type="match status" value="1"/>
</dbReference>
<evidence type="ECO:0000256" key="1">
    <source>
        <dbReference type="ARBA" id="ARBA00022450"/>
    </source>
</evidence>
<reference evidence="12" key="2">
    <citation type="submission" date="2020-03" db="EMBL/GenBank/DDBJ databases">
        <authorList>
            <person name="Fu F.-F."/>
            <person name="Chen J."/>
        </authorList>
    </citation>
    <scope>NUCLEOTIDE SEQUENCE</scope>
    <source>
        <strain evidence="12">Lc1</strain>
    </source>
</reference>
<keyword evidence="3" id="KW-0808">Transferase</keyword>
<dbReference type="PANTHER" id="PTHR43775">
    <property type="entry name" value="FATTY ACID SYNTHASE"/>
    <property type="match status" value="1"/>
</dbReference>
<dbReference type="Pfam" id="PF02801">
    <property type="entry name" value="Ketoacyl-synt_C"/>
    <property type="match status" value="1"/>
</dbReference>
<dbReference type="InterPro" id="IPR057326">
    <property type="entry name" value="KR_dom"/>
</dbReference>
<dbReference type="GeneID" id="69007294"/>
<dbReference type="Gene3D" id="3.40.47.10">
    <property type="match status" value="1"/>
</dbReference>
<dbReference type="Gene3D" id="3.40.366.10">
    <property type="entry name" value="Malonyl-Coenzyme A Acyl Carrier Protein, domain 2"/>
    <property type="match status" value="1"/>
</dbReference>
<dbReference type="PROSITE" id="PS50075">
    <property type="entry name" value="CARRIER"/>
    <property type="match status" value="1"/>
</dbReference>
<feature type="region of interest" description="N-terminal hotdog fold" evidence="8">
    <location>
        <begin position="965"/>
        <end position="1099"/>
    </location>
</feature>
<dbReference type="InterPro" id="IPR020841">
    <property type="entry name" value="PKS_Beta-ketoAc_synthase_dom"/>
</dbReference>
<dbReference type="InterPro" id="IPR014030">
    <property type="entry name" value="Ketoacyl_synth_N"/>
</dbReference>
<keyword evidence="5" id="KW-0560">Oxidoreductase</keyword>
<comment type="caution">
    <text evidence="12">The sequence shown here is derived from an EMBL/GenBank/DDBJ whole genome shotgun (WGS) entry which is preliminary data.</text>
</comment>
<organism evidence="12 13">
    <name type="scientific">Colletotrichum gloeosporioides</name>
    <name type="common">Anthracnose fungus</name>
    <name type="synonym">Glomerella cingulata</name>
    <dbReference type="NCBI Taxonomy" id="474922"/>
    <lineage>
        <taxon>Eukaryota</taxon>
        <taxon>Fungi</taxon>
        <taxon>Dikarya</taxon>
        <taxon>Ascomycota</taxon>
        <taxon>Pezizomycotina</taxon>
        <taxon>Sordariomycetes</taxon>
        <taxon>Hypocreomycetidae</taxon>
        <taxon>Glomerellales</taxon>
        <taxon>Glomerellaceae</taxon>
        <taxon>Colletotrichum</taxon>
        <taxon>Colletotrichum gloeosporioides species complex</taxon>
    </lineage>
</organism>
<dbReference type="Pfam" id="PF13602">
    <property type="entry name" value="ADH_zinc_N_2"/>
    <property type="match status" value="1"/>
</dbReference>
<dbReference type="PROSITE" id="PS00012">
    <property type="entry name" value="PHOSPHOPANTETHEINE"/>
    <property type="match status" value="1"/>
</dbReference>
<sequence>MVLQEPIAVIGFDLTFPGDASTPAGFAELLAKGRSAHGEVPKDRYDVDSFYHPDASRAGSMSVRTGHFLKEDVSRFDAPFFSFMATEADCLDPQQRMLLEGTYRALENAGISLQGVSGTDTSVFSGAFTHEYRSILLKDLDREHLKYAPLGLNAPMLANRISWFYNLKAQSLTVETACSSSLVACHLAAQSLDNKESSMAIVTGCNLIHNPDMTNHLCNLGVLSPDGKSYSFDEKANGYARGEGIAVIILKRVSDAIRDGNTIRGIIRNIGCNQDGKSPGVTMPTAEAQSSLMNRLYTEAGLDPGATRYFEAHATGTAVGDPIEMSAINSVFSKRLSAENPMYVGSVKTNVGHLEGAAGLAGLLKSVYILESGIIPKNLWFEKWNPQVQLDESLFLVPTTAVPWPDNTPRRISLNSFGIGGTNAHVILEDACSYLESRGLRAPHSTSRRSLLYQTEETRLAASRTQSQIKPQLYVLSAFDQAGVKRLADSYVRHLEVRSSTFGETYLDDLSYTLAAKRSNFHWRAAVVANDNESLCERLRELENPTRSNTKIEIGLVFTGQGAQWLGMGRELLRYTVFRESIEAANAYLQSLGCSWSLTGNLPIVTPFQIHFTYITTDVLSMNTEKINIETPASSHPTVTALQVALVDLLQSWSVAPHAVIGHSSGEIAAAYASSAISRESAWKIAYHRGRLSSTISTGAMIAVSLGREEAKTYVEKVNEQDSEGHVTIACINSPKSVTISGSAKAIDLLSSLLDSDGIFGRKLRVVNAYHSSHMDSIAEEYARSIGTIEPGTPLEAASVPKFFSSYLGRQATTQDLLDPAYWVGNLLSPVEFSSGLQAMMTDSVDDASTSKKAAVGLLVEVGPHSVLQSPIRDILQITPGVKDVTYTSMLIRNRPADGTALEAAGYMFCRGYQLDMSAVVSSTAGNAHLKMLVDLPAYPFDHSTVYWNESRLSKNYRFRKHPRHDLLGSPVPDWNPSNAIWGHFIRAKENPWVKDHVITGSTLYPAAGMLVMAIEACKQLVDPALKLAGFRFKDVSFHAALNIPEDAEGIETRFHLRPLWEGTSSQSATWSEFELWSYQNDEWRNHCRGWIQVDIDSSHTIVDGGLEQVKFEETCVKVVKDSDNTCLDPLTHDQVYEAFDLAGLSYGPSFRNLSDVSVGPSTLAAMTLTSPDLVSIMPYGFTHPHVIHPTSLDSAISGAFIALHRGGAEGDMQAAVPTSIKEMWIASSQNETTPLQSMRLSAGTIDKGARKFEAELIGVDPQSRKPLLTVKGLVCTSIAHGETTSSDTNTCYNVDWRPDATLLKQEHALRGLNISESLLDPNESAICSDTHALVYAYLKRYLESYSAESVDSTKSHYQKYLTWAQRFIANREGRTFNREELDYSDEAIAALETKLDNSSAGGRLMVGVGRVLPDILSGARDPLQVLFTDQLAENIYHRPYSSAIIGNYMRTLAHKNPHMQILEVGAGTGATTGPVLEALTRDGKPLFGRYDFTDVSPAFLAKAEQNFQSTANKMGFATLNIEQDPLVQDFAQEQYDVIIASNVIHATRSIHETLRNIRLLLKPGGKFILFEVTNLDTYGNFSFGLLPGWWLSTEEYRKDGPLLTVEGWDSHLKDSGFGGIDLCFDDGLAPAEFNVMIGTAKPAETEHSEDDSVSIIVDDRCALQQHLASRLQTALLSCGSKVSVEIVKLVDLSTASLERKTCIFLPELFESVLAKPNEKVFGGIKNMCGSAHAILWVVQGGGVAPTNPTADMVLGFARTMRMENAARFLTLSLSSLPPLEDCGHAADTILQFVNEKLLASDTSPLVDNAFCEHDGLLMIPRLITGSGLFGGNGSRALSGRNAGPEPTVFGASPERALMLEVATPGLLDSMRFVDDDIYSRPLGEGEVEFRIMAAGQNFRHLLHALGQLPNSANGAEAAGVVTRTGPNTPFTVGDRVFGCHQRLFGTFARGPHHCLAPIPSQLSFCEAAAIPIVFMTAYMALYDYARIQRGETVLIHSAAGGLGQACIQLAQLAGAEVFATVGSLDKRDLLVKTYGIPSDHIFSSRDLSFARGVMRMTGGKGVDVAVNSLSGAALRATWECLTSFGRFAECGKKDVLAAATLPMHQFLRNVSFRLIDLEMLVMEKKEQAGRLMRDVMQLVAEGSIKSIQPLHVFPYSQVQESYKFMQSGKHFGKIVLESRPDDVVMATPSQKASWTFSPNATYVISGGLGGIGRGIARWMTKRGARNLVLLSRTGPTRKSAQALMTELKLKGVTVFCPVADVTDAAALRKALDDVSAKMPPVKGCIQAAMVLKATLFANMSVKDYMTCVDPKLRGSLNLQEMLPSTMDFFVLLSSFAGLIGEPGEANYAAGNTYQDSLARHLVSKGQKAVAIDLGMMGSIGYVAESLDRAAQLEHIGLDAMRPHELYNILDEICDPSLPLPSTLESQAVFGVPKFQDPRSLNGRTPLWKRDPIFIHLRPSDDNSEQANGDLGDETLSCRRLLSPAESTEAAVEVVIQGLAQKIWNILKADVQVDLSAPLHSYGVDSLVAIELRSWIVNEMGAEMTIFELMGSGGLDVLAPLIVKRSVFVSVKG</sequence>
<dbReference type="GO" id="GO:0006633">
    <property type="term" value="P:fatty acid biosynthetic process"/>
    <property type="evidence" value="ECO:0007669"/>
    <property type="project" value="TreeGrafter"/>
</dbReference>
<dbReference type="Pfam" id="PF08242">
    <property type="entry name" value="Methyltransf_12"/>
    <property type="match status" value="1"/>
</dbReference>
<dbReference type="InterPro" id="IPR020806">
    <property type="entry name" value="PKS_PP-bd"/>
</dbReference>
<dbReference type="SUPFAM" id="SSF47336">
    <property type="entry name" value="ACP-like"/>
    <property type="match status" value="1"/>
</dbReference>
<dbReference type="SUPFAM" id="SSF53901">
    <property type="entry name" value="Thiolase-like"/>
    <property type="match status" value="1"/>
</dbReference>
<dbReference type="InterPro" id="IPR020843">
    <property type="entry name" value="ER"/>
</dbReference>
<dbReference type="InterPro" id="IPR011032">
    <property type="entry name" value="GroES-like_sf"/>
</dbReference>
<reference evidence="12" key="1">
    <citation type="journal article" date="2020" name="Phytopathology">
        <title>Genome sequence and comparative analysis of Colletotrichum gloeosporioides isolated from Liriodendron leaves.</title>
        <authorList>
            <person name="Fu F.F."/>
            <person name="Hao Z."/>
            <person name="Wang P."/>
            <person name="Lu Y."/>
            <person name="Xue L.J."/>
            <person name="Wei G."/>
            <person name="Tian Y."/>
            <person name="Baishi H."/>
            <person name="Xu H."/>
            <person name="Shi J."/>
            <person name="Cheng T."/>
            <person name="Wang G."/>
            <person name="Yi Y."/>
            <person name="Chen J."/>
        </authorList>
    </citation>
    <scope>NUCLEOTIDE SEQUENCE</scope>
    <source>
        <strain evidence="12">Lc1</strain>
    </source>
</reference>
<dbReference type="GO" id="GO:0044550">
    <property type="term" value="P:secondary metabolite biosynthetic process"/>
    <property type="evidence" value="ECO:0007669"/>
    <property type="project" value="TreeGrafter"/>
</dbReference>
<dbReference type="EMBL" id="WVTB01000033">
    <property type="protein sequence ID" value="KAF3806755.1"/>
    <property type="molecule type" value="Genomic_DNA"/>
</dbReference>
<dbReference type="CDD" id="cd00833">
    <property type="entry name" value="PKS"/>
    <property type="match status" value="1"/>
</dbReference>
<dbReference type="SMART" id="SM00826">
    <property type="entry name" value="PKS_DH"/>
    <property type="match status" value="1"/>
</dbReference>